<feature type="domain" description="Glycosyltransferase 2-like" evidence="4">
    <location>
        <begin position="5"/>
        <end position="136"/>
    </location>
</feature>
<name>A0A6I1FIF7_9BACI</name>
<evidence type="ECO:0000256" key="1">
    <source>
        <dbReference type="ARBA" id="ARBA00006739"/>
    </source>
</evidence>
<dbReference type="AlphaFoldDB" id="A0A6I1FIF7"/>
<comment type="caution">
    <text evidence="5">The sequence shown here is derived from an EMBL/GenBank/DDBJ whole genome shotgun (WGS) entry which is preliminary data.</text>
</comment>
<dbReference type="InterPro" id="IPR029044">
    <property type="entry name" value="Nucleotide-diphossugar_trans"/>
</dbReference>
<dbReference type="CDD" id="cd00761">
    <property type="entry name" value="Glyco_tranf_GTA_type"/>
    <property type="match status" value="1"/>
</dbReference>
<evidence type="ECO:0000313" key="6">
    <source>
        <dbReference type="Proteomes" id="UP000429595"/>
    </source>
</evidence>
<keyword evidence="6" id="KW-1185">Reference proteome</keyword>
<organism evidence="5 6">
    <name type="scientific">Bacillus aerolatus</name>
    <dbReference type="NCBI Taxonomy" id="2653354"/>
    <lineage>
        <taxon>Bacteria</taxon>
        <taxon>Bacillati</taxon>
        <taxon>Bacillota</taxon>
        <taxon>Bacilli</taxon>
        <taxon>Bacillales</taxon>
        <taxon>Bacillaceae</taxon>
        <taxon>Bacillus</taxon>
    </lineage>
</organism>
<proteinExistence type="inferred from homology"/>
<dbReference type="PANTHER" id="PTHR22916:SF51">
    <property type="entry name" value="GLYCOSYLTRANSFERASE EPSH-RELATED"/>
    <property type="match status" value="1"/>
</dbReference>
<keyword evidence="3 5" id="KW-0808">Transferase</keyword>
<evidence type="ECO:0000259" key="4">
    <source>
        <dbReference type="Pfam" id="PF00535"/>
    </source>
</evidence>
<dbReference type="EMBL" id="WEIO01000002">
    <property type="protein sequence ID" value="KAB7708180.1"/>
    <property type="molecule type" value="Genomic_DNA"/>
</dbReference>
<dbReference type="Proteomes" id="UP000429595">
    <property type="component" value="Unassembled WGS sequence"/>
</dbReference>
<dbReference type="Pfam" id="PF00535">
    <property type="entry name" value="Glycos_transf_2"/>
    <property type="match status" value="1"/>
</dbReference>
<dbReference type="PANTHER" id="PTHR22916">
    <property type="entry name" value="GLYCOSYLTRANSFERASE"/>
    <property type="match status" value="1"/>
</dbReference>
<dbReference type="SUPFAM" id="SSF53448">
    <property type="entry name" value="Nucleotide-diphospho-sugar transferases"/>
    <property type="match status" value="1"/>
</dbReference>
<comment type="similarity">
    <text evidence="1">Belongs to the glycosyltransferase 2 family.</text>
</comment>
<evidence type="ECO:0000256" key="2">
    <source>
        <dbReference type="ARBA" id="ARBA00022676"/>
    </source>
</evidence>
<dbReference type="RefSeq" id="WP_152150165.1">
    <property type="nucleotide sequence ID" value="NZ_WEIO01000002.1"/>
</dbReference>
<evidence type="ECO:0000256" key="3">
    <source>
        <dbReference type="ARBA" id="ARBA00022679"/>
    </source>
</evidence>
<dbReference type="GO" id="GO:0016757">
    <property type="term" value="F:glycosyltransferase activity"/>
    <property type="evidence" value="ECO:0007669"/>
    <property type="project" value="UniProtKB-KW"/>
</dbReference>
<dbReference type="Gene3D" id="3.90.550.10">
    <property type="entry name" value="Spore Coat Polysaccharide Biosynthesis Protein SpsA, Chain A"/>
    <property type="match status" value="1"/>
</dbReference>
<reference evidence="5 6" key="1">
    <citation type="submission" date="2019-10" db="EMBL/GenBank/DDBJ databases">
        <title>Bacillus aerolatum sp. nov., isolated from bioaerosol of sport playgrounds.</title>
        <authorList>
            <person name="Chen P."/>
            <person name="Zhang G."/>
        </authorList>
    </citation>
    <scope>NUCLEOTIDE SEQUENCE [LARGE SCALE GENOMIC DNA]</scope>
    <source>
        <strain evidence="5 6">CX253</strain>
    </source>
</reference>
<keyword evidence="2" id="KW-0328">Glycosyltransferase</keyword>
<gene>
    <name evidence="5" type="ORF">F9802_05610</name>
</gene>
<evidence type="ECO:0000313" key="5">
    <source>
        <dbReference type="EMBL" id="KAB7708180.1"/>
    </source>
</evidence>
<protein>
    <submittedName>
        <fullName evidence="5">Glycosyltransferase</fullName>
    </submittedName>
</protein>
<sequence length="353" mass="40947">MSKVSVIVPIYNAEKKLGKCIKSILNQTFNDFELILVNDGSIDNSLHICRGFEREDRRIKVIDKKNEGCIAARREGIENSSSDYIMFVDADDWIDKKSIETLYNETINNDLDITVCNMYKVLGNGALFKKKNDSVYFSKDKIYSGEEIKKELVPAYFHGHPFPSSLCAKLYKKELIAKSGNYLDRIYFLGEDLFYNLEMFLKAKRVKVISHSLYFYSFGGFTSKYMPHLFEDMINGYKIQKEVINEYFVTTKQEHYNGISIMLLNTFKTCLCNLFGSKLSESNIKKSIAMYISNEDLIGTLSNEGSIRYFPKEYLSAIREKDINFLYQLGKDMYKKQRPRKMLLSTISKFQGI</sequence>
<dbReference type="InterPro" id="IPR001173">
    <property type="entry name" value="Glyco_trans_2-like"/>
</dbReference>
<accession>A0A6I1FIF7</accession>